<dbReference type="GO" id="GO:0004497">
    <property type="term" value="F:monooxygenase activity"/>
    <property type="evidence" value="ECO:0007669"/>
    <property type="project" value="UniProtKB-KW"/>
</dbReference>
<protein>
    <recommendedName>
        <fullName evidence="12">Cytochrome P450</fullName>
    </recommendedName>
</protein>
<gene>
    <name evidence="10" type="primary">LOC123125586</name>
</gene>
<keyword evidence="7 8" id="KW-0349">Heme</keyword>
<dbReference type="Gramene" id="TraesWEE_scaffold_048255_01G000100.1">
    <property type="protein sequence ID" value="TraesWEE_scaffold_048255_01G000100.1"/>
    <property type="gene ID" value="TraesWEE_scaffold_048255_01G000100"/>
</dbReference>
<reference evidence="10" key="1">
    <citation type="submission" date="2018-08" db="EMBL/GenBank/DDBJ databases">
        <authorList>
            <person name="Rossello M."/>
        </authorList>
    </citation>
    <scope>NUCLEOTIDE SEQUENCE [LARGE SCALE GENOMIC DNA]</scope>
    <source>
        <strain evidence="10">cv. Chinese Spring</strain>
    </source>
</reference>
<dbReference type="CDD" id="cd11064">
    <property type="entry name" value="CYP86A"/>
    <property type="match status" value="1"/>
</dbReference>
<accession>A0A3B6MZQ1</accession>
<dbReference type="GO" id="GO:0005506">
    <property type="term" value="F:iron ion binding"/>
    <property type="evidence" value="ECO:0007669"/>
    <property type="project" value="InterPro"/>
</dbReference>
<dbReference type="Gramene" id="TraesCLE_scaffold_077825_01G000400.1">
    <property type="protein sequence ID" value="TraesCLE_scaffold_077825_01G000400.1"/>
    <property type="gene ID" value="TraesCLE_scaffold_077825_01G000400"/>
</dbReference>
<dbReference type="PROSITE" id="PS00086">
    <property type="entry name" value="CYTOCHROME_P450"/>
    <property type="match status" value="1"/>
</dbReference>
<reference evidence="10" key="2">
    <citation type="submission" date="2018-10" db="UniProtKB">
        <authorList>
            <consortium name="EnsemblPlants"/>
        </authorList>
    </citation>
    <scope>IDENTIFICATION</scope>
</reference>
<evidence type="ECO:0000256" key="4">
    <source>
        <dbReference type="ARBA" id="ARBA00022989"/>
    </source>
</evidence>
<dbReference type="PRINTS" id="PR00385">
    <property type="entry name" value="P450"/>
</dbReference>
<evidence type="ECO:0000256" key="9">
    <source>
        <dbReference type="SAM" id="Phobius"/>
    </source>
</evidence>
<keyword evidence="5 8" id="KW-0560">Oxidoreductase</keyword>
<dbReference type="PRINTS" id="PR00463">
    <property type="entry name" value="EP450I"/>
</dbReference>
<dbReference type="SMR" id="A0A3B6MZQ1"/>
<dbReference type="Proteomes" id="UP000019116">
    <property type="component" value="Chromosome 5D"/>
</dbReference>
<organism evidence="10">
    <name type="scientific">Triticum aestivum</name>
    <name type="common">Wheat</name>
    <dbReference type="NCBI Taxonomy" id="4565"/>
    <lineage>
        <taxon>Eukaryota</taxon>
        <taxon>Viridiplantae</taxon>
        <taxon>Streptophyta</taxon>
        <taxon>Embryophyta</taxon>
        <taxon>Tracheophyta</taxon>
        <taxon>Spermatophyta</taxon>
        <taxon>Magnoliopsida</taxon>
        <taxon>Liliopsida</taxon>
        <taxon>Poales</taxon>
        <taxon>Poaceae</taxon>
        <taxon>BOP clade</taxon>
        <taxon>Pooideae</taxon>
        <taxon>Triticodae</taxon>
        <taxon>Triticeae</taxon>
        <taxon>Triticinae</taxon>
        <taxon>Triticum</taxon>
    </lineage>
</organism>
<dbReference type="Gramene" id="TraesCS5D03G0908500.1">
    <property type="protein sequence ID" value="TraesCS5D03G0908500.1.CDS1"/>
    <property type="gene ID" value="TraesCS5D03G0908500"/>
</dbReference>
<dbReference type="RefSeq" id="XP_044401997.1">
    <property type="nucleotide sequence ID" value="XM_044546062.1"/>
</dbReference>
<keyword evidence="4 9" id="KW-1133">Transmembrane helix</keyword>
<dbReference type="Gramene" id="TraesKAR5D01G0345170.1">
    <property type="protein sequence ID" value="cds.TraesKAR5D01G0345170.1"/>
    <property type="gene ID" value="TraesKAR5D01G0345170"/>
</dbReference>
<dbReference type="OrthoDB" id="1470350at2759"/>
<dbReference type="GO" id="GO:0020037">
    <property type="term" value="F:heme binding"/>
    <property type="evidence" value="ECO:0007669"/>
    <property type="project" value="InterPro"/>
</dbReference>
<dbReference type="Gramene" id="TraesNOR5D03G03215570.1">
    <property type="protein sequence ID" value="TraesNOR5D03G03215570.1.CDS1"/>
    <property type="gene ID" value="TraesNOR5D03G03215570"/>
</dbReference>
<dbReference type="Pfam" id="PF00067">
    <property type="entry name" value="p450"/>
    <property type="match status" value="1"/>
</dbReference>
<evidence type="ECO:0008006" key="12">
    <source>
        <dbReference type="Google" id="ProtNLM"/>
    </source>
</evidence>
<feature type="transmembrane region" description="Helical" evidence="9">
    <location>
        <begin position="12"/>
        <end position="30"/>
    </location>
</feature>
<keyword evidence="9" id="KW-0472">Membrane</keyword>
<dbReference type="InterPro" id="IPR002401">
    <property type="entry name" value="Cyt_P450_E_grp-I"/>
</dbReference>
<sequence>MDIDAVDPPLLHFYSYNLLLLLLVSVVLFLQHHRRRRSLQVAANGATGPGNHRPQSNPVLGNLVAFLRNGHRFLDWTADLLAAAPASTMQVLGPLGGLGYCGVDTANPEVIDHIVRANFPSYVKGARIRAAFADLLGDGLFLANGRLWTLQRKLASYSFSSRLLRRFSSRVLRDHIHRRLVPFLAAAADSGEAVDLQDVLRRFTFDNICSVAFGVDDDRSSALLDDHRHGAFFAAFDDAVDISFGRILHPTTLGWRVKKLLDVGSERRLRLAIAVVDEYVTAILQSKQQRQSGNSEDEPDLLSRFKAAMEEDEASELGRIFASPEAKRRFLRDTVVTFVLAGKDTTSSALTWFFWFLAANPRCERRVYEEVTSLALAPSREADADVGRLADGDVESEDGYDELKGMHYLHAAITETMRLYPPVPMVSRVAVHDDVLPDGTVVRAGWFADYSAYAMGRSARVWGDDCRVFRPERWLDGRGRFVSAEAARYPVFNAGPRACLGKEMSYLQMKVVAAAVVRRFTVEVLVPAGSMDMAPEHEMAVTLKMKGGLRVRFKNRARAA</sequence>
<dbReference type="Gramene" id="TraesJAG5D03G03183320.1">
    <property type="protein sequence ID" value="TraesJAG5D03G03183320.1.CDS1"/>
    <property type="gene ID" value="TraesJAG5D03G03183320"/>
</dbReference>
<evidence type="ECO:0000256" key="1">
    <source>
        <dbReference type="ARBA" id="ARBA00010617"/>
    </source>
</evidence>
<dbReference type="EnsemblPlants" id="TraesCS5D02G410100.1">
    <property type="protein sequence ID" value="TraesCS5D02G410100.1.cds1"/>
    <property type="gene ID" value="TraesCS5D02G410100"/>
</dbReference>
<evidence type="ECO:0000256" key="5">
    <source>
        <dbReference type="ARBA" id="ARBA00023002"/>
    </source>
</evidence>
<evidence type="ECO:0000256" key="2">
    <source>
        <dbReference type="ARBA" id="ARBA00022692"/>
    </source>
</evidence>
<dbReference type="Gramene" id="TraesARI5D03G03139750.1">
    <property type="protein sequence ID" value="TraesARI5D03G03139750.1.CDS1"/>
    <property type="gene ID" value="TraesARI5D03G03139750"/>
</dbReference>
<evidence type="ECO:0000256" key="3">
    <source>
        <dbReference type="ARBA" id="ARBA00022723"/>
    </source>
</evidence>
<dbReference type="Gramene" id="TraesJUL5D03G03211130.1">
    <property type="protein sequence ID" value="TraesJUL5D03G03211130.1.CDS1"/>
    <property type="gene ID" value="TraesJUL5D03G03211130"/>
</dbReference>
<keyword evidence="2 9" id="KW-0812">Transmembrane</keyword>
<dbReference type="Gramene" id="TraesCAD_scaffold_036589_01G000100.1">
    <property type="protein sequence ID" value="TraesCAD_scaffold_036589_01G000100.1"/>
    <property type="gene ID" value="TraesCAD_scaffold_036589_01G000100"/>
</dbReference>
<dbReference type="Gramene" id="TraesCS5D02G410100.1">
    <property type="protein sequence ID" value="TraesCS5D02G410100.1.cds1"/>
    <property type="gene ID" value="TraesCS5D02G410100"/>
</dbReference>
<dbReference type="Gramene" id="TraesPARA_EIv1.0_1855990.1">
    <property type="protein sequence ID" value="TraesPARA_EIv1.0_1855990.1.CDS1"/>
    <property type="gene ID" value="TraesPARA_EIv1.0_1855990"/>
</dbReference>
<name>A0A3B6MZQ1_WHEAT</name>
<comment type="similarity">
    <text evidence="1 8">Belongs to the cytochrome P450 family.</text>
</comment>
<evidence type="ECO:0000313" key="11">
    <source>
        <dbReference type="Proteomes" id="UP000019116"/>
    </source>
</evidence>
<dbReference type="Gramene" id="TraesMAC5D03G03184740.1">
    <property type="protein sequence ID" value="TraesMAC5D03G03184740.1.CDS1"/>
    <property type="gene ID" value="TraesMAC5D03G03184740"/>
</dbReference>
<dbReference type="AlphaFoldDB" id="A0A3B6MZQ1"/>
<dbReference type="Gramene" id="TraesRN5D0100953500.1">
    <property type="protein sequence ID" value="TraesRN5D0100953500.1"/>
    <property type="gene ID" value="TraesRN5D0100953500"/>
</dbReference>
<dbReference type="GeneID" id="123125586"/>
<dbReference type="InterPro" id="IPR017972">
    <property type="entry name" value="Cyt_P450_CS"/>
</dbReference>
<evidence type="ECO:0000256" key="7">
    <source>
        <dbReference type="PIRSR" id="PIRSR602401-1"/>
    </source>
</evidence>
<evidence type="ECO:0000256" key="6">
    <source>
        <dbReference type="ARBA" id="ARBA00023004"/>
    </source>
</evidence>
<dbReference type="SUPFAM" id="SSF48264">
    <property type="entry name" value="Cytochrome P450"/>
    <property type="match status" value="1"/>
</dbReference>
<dbReference type="InterPro" id="IPR036396">
    <property type="entry name" value="Cyt_P450_sf"/>
</dbReference>
<feature type="binding site" description="axial binding residue" evidence="7">
    <location>
        <position position="499"/>
    </location>
    <ligand>
        <name>heme</name>
        <dbReference type="ChEBI" id="CHEBI:30413"/>
    </ligand>
    <ligandPart>
        <name>Fe</name>
        <dbReference type="ChEBI" id="CHEBI:18248"/>
    </ligandPart>
</feature>
<dbReference type="Gramene" id="TraesROB_scaffold_046927_01G000400.1">
    <property type="protein sequence ID" value="TraesROB_scaffold_046927_01G000400.1"/>
    <property type="gene ID" value="TraesROB_scaffold_046927_01G000400"/>
</dbReference>
<proteinExistence type="inferred from homology"/>
<keyword evidence="3 7" id="KW-0479">Metal-binding</keyword>
<dbReference type="GO" id="GO:0006629">
    <property type="term" value="P:lipid metabolic process"/>
    <property type="evidence" value="ECO:0007669"/>
    <property type="project" value="UniProtKB-ARBA"/>
</dbReference>
<dbReference type="GO" id="GO:0016705">
    <property type="term" value="F:oxidoreductase activity, acting on paired donors, with incorporation or reduction of molecular oxygen"/>
    <property type="evidence" value="ECO:0007669"/>
    <property type="project" value="InterPro"/>
</dbReference>
<dbReference type="Gramene" id="TraesLDM5D03G03190880.1">
    <property type="protein sequence ID" value="TraesLDM5D03G03190880.1.CDS1"/>
    <property type="gene ID" value="TraesLDM5D03G03190880"/>
</dbReference>
<evidence type="ECO:0000256" key="8">
    <source>
        <dbReference type="RuleBase" id="RU000461"/>
    </source>
</evidence>
<keyword evidence="6 7" id="KW-0408">Iron</keyword>
<keyword evidence="11" id="KW-1185">Reference proteome</keyword>
<evidence type="ECO:0000313" key="10">
    <source>
        <dbReference type="EnsemblPlants" id="TraesCS5D02G410100.1.cds1"/>
    </source>
</evidence>
<comment type="cofactor">
    <cofactor evidence="7">
        <name>heme</name>
        <dbReference type="ChEBI" id="CHEBI:30413"/>
    </cofactor>
</comment>
<dbReference type="InterPro" id="IPR001128">
    <property type="entry name" value="Cyt_P450"/>
</dbReference>
<keyword evidence="8" id="KW-0503">Monooxygenase</keyword>
<dbReference type="Gramene" id="TraesSTA5D03G03177070.1">
    <property type="protein sequence ID" value="TraesSTA5D03G03177070.1.CDS1"/>
    <property type="gene ID" value="TraesSTA5D03G03177070"/>
</dbReference>
<dbReference type="OMA" id="RDHIHRR"/>
<dbReference type="STRING" id="4565.A0A3B6MZQ1"/>
<dbReference type="Gramene" id="TraesLAC5D03G03141810.1">
    <property type="protein sequence ID" value="TraesLAC5D03G03141810.1.CDS1"/>
    <property type="gene ID" value="TraesLAC5D03G03141810"/>
</dbReference>
<dbReference type="Gene3D" id="1.10.630.10">
    <property type="entry name" value="Cytochrome P450"/>
    <property type="match status" value="1"/>
</dbReference>
<dbReference type="PANTHER" id="PTHR24296">
    <property type="entry name" value="CYTOCHROME P450"/>
    <property type="match status" value="1"/>
</dbReference>
<dbReference type="Gramene" id="TraesSYM5D03G03126670.1">
    <property type="protein sequence ID" value="TraesSYM5D03G03126670.1.CDS1"/>
    <property type="gene ID" value="TraesSYM5D03G03126670"/>
</dbReference>
<dbReference type="KEGG" id="taes:123125586"/>